<dbReference type="GO" id="GO:0008234">
    <property type="term" value="F:cysteine-type peptidase activity"/>
    <property type="evidence" value="ECO:0007669"/>
    <property type="project" value="InterPro"/>
</dbReference>
<dbReference type="NCBIfam" id="TIGR04183">
    <property type="entry name" value="Por_Secre_tail"/>
    <property type="match status" value="1"/>
</dbReference>
<feature type="domain" description="Gingipain" evidence="2">
    <location>
        <begin position="444"/>
        <end position="817"/>
    </location>
</feature>
<dbReference type="SUPFAM" id="SSF52129">
    <property type="entry name" value="Caspase-like"/>
    <property type="match status" value="1"/>
</dbReference>
<evidence type="ECO:0000259" key="2">
    <source>
        <dbReference type="Pfam" id="PF01364"/>
    </source>
</evidence>
<dbReference type="Gene3D" id="3.40.50.1460">
    <property type="match status" value="1"/>
</dbReference>
<dbReference type="Gene3D" id="2.60.40.4070">
    <property type="match status" value="1"/>
</dbReference>
<reference evidence="3 4" key="1">
    <citation type="submission" date="2019-02" db="EMBL/GenBank/DDBJ databases">
        <title>Genomic Encyclopedia of Type Strains, Phase IV (KMG-IV): sequencing the most valuable type-strain genomes for metagenomic binning, comparative biology and taxonomic classification.</title>
        <authorList>
            <person name="Goeker M."/>
        </authorList>
    </citation>
    <scope>NUCLEOTIDE SEQUENCE [LARGE SCALE GENOMIC DNA]</scope>
    <source>
        <strain evidence="3 4">DSM 18116</strain>
    </source>
</reference>
<keyword evidence="4" id="KW-1185">Reference proteome</keyword>
<organism evidence="3 4">
    <name type="scientific">Pseudobacter ginsenosidimutans</name>
    <dbReference type="NCBI Taxonomy" id="661488"/>
    <lineage>
        <taxon>Bacteria</taxon>
        <taxon>Pseudomonadati</taxon>
        <taxon>Bacteroidota</taxon>
        <taxon>Chitinophagia</taxon>
        <taxon>Chitinophagales</taxon>
        <taxon>Chitinophagaceae</taxon>
        <taxon>Pseudobacter</taxon>
    </lineage>
</organism>
<dbReference type="InterPro" id="IPR029030">
    <property type="entry name" value="Caspase-like_dom_sf"/>
</dbReference>
<dbReference type="InterPro" id="IPR029031">
    <property type="entry name" value="Gingipain_N_sf"/>
</dbReference>
<dbReference type="Pfam" id="PF01364">
    <property type="entry name" value="Peptidase_C25"/>
    <property type="match status" value="1"/>
</dbReference>
<protein>
    <submittedName>
        <fullName evidence="3">Putative secreted protein (Por secretion system target)</fullName>
    </submittedName>
</protein>
<sequence>MQTFLPFRQVFINRVTIFQGTVTCDCEYRHFRSIFDQMCRCFTFLLSLLLLLIQTPRSLAQRTYAPHSVLASGNWFKIAIPGPGVYRLDIPFLQTLGLNPQGMPSGSIRLYGYGGGMLPEDPGAPRPDDLVENALWAEDGGDGVLDNNDYLLFFANGPHHWIPDATNRSFRHVKNLYSEQSFYFLTVGGAGKRISVQPATGAPNTTIRNFSERYFYELDSVNILSSGKDWFGYDFSEIPGKSLRHTFSVDLPGLTPVSTLFRAKCISRSFGNGSNFGFTLNGNAILNMNMPAVPTGPYDLFAQTVEANTNFFPPGSGLNIGVTYSPGSANAQGWLDWFEILGTASLSLQGRGQLLFRDWTSVGAGNTGEFFVDQADASTQVWDVTDPAQPIRMNSSVSGAAVRFVNPCSQLREYAAFKSSGLLTPIAAGRVGNQDLHGADPVNMLIVTDPGMTAQAQRIADFHQQRDGISSRIFTPAQVYAEFSSGIPDPVALRDFVKMFYDRSNGNPSARPAYLLLLGAASFDYKNRITNNTNLVPAWESGVSLEPLGTYTSDDFFGFLDDGDDIAQPGVHLLDIGIGRIPASNEQEAARYINKLIAYTSPKALGPWRNELSFVADDEDGNLHLQDAEVITQAVQNTNPVFNTDKIYLDAYPQESDAAGARYPAVNQAISAKMFSGNLIWNYTGHGSNRRLAEEAVLDQDIVNSFNNADKLPLFITGTCDFGPFDNPLISSLGEDLLLREKTGAIALMTTTRLVQSFSNRIMNQNYLSTALQQQPDGNYLRLGDAVKQAKNLTYTNNSDVINNRKFTLLGDPALRLAFPQQKIKVTQVNGNPPGATPDTLKALSEYTISGQVTDAAGTLLSDYNGTVYPIIFDKPQPKQTLGNAPGSQPVAFLTQQNMLFKGKARVTNGQFSFSFVVPRDINYQFGHGKMSFYAENGQTDANGAFREFIVGGSGTGTGDKEGPHLRAWLNDEKFVNGSISNARPILLVKLADSSGINIMGTGIGHDLVAVLDNDQKKTFVLNQFYESETDNYKRGIVRFQLPEMTPGPHSLVIKAWDAVNNSSETILEFRVVNDAELRLEHVLNYPNPFTTNTGFWFNHNRPGEELAVTVQVYTVSGKLVKTLKRTIFSTGNRSSEVNWDGRDEYGSKIGRGVYIYRLQVKTQDGKMAQKLEKLYIL</sequence>
<dbReference type="InterPro" id="IPR001769">
    <property type="entry name" value="Gingipain"/>
</dbReference>
<evidence type="ECO:0000313" key="3">
    <source>
        <dbReference type="EMBL" id="RZS72453.1"/>
    </source>
</evidence>
<proteinExistence type="predicted"/>
<gene>
    <name evidence="3" type="ORF">EV199_4374</name>
</gene>
<dbReference type="Gene3D" id="3.40.50.10390">
    <property type="entry name" value="Gingipain r, domain 1"/>
    <property type="match status" value="1"/>
</dbReference>
<dbReference type="GO" id="GO:0006508">
    <property type="term" value="P:proteolysis"/>
    <property type="evidence" value="ECO:0007669"/>
    <property type="project" value="InterPro"/>
</dbReference>
<dbReference type="CDD" id="cd02258">
    <property type="entry name" value="Peptidase_C25_N"/>
    <property type="match status" value="1"/>
</dbReference>
<accession>A0A4Q7MZ02</accession>
<dbReference type="EMBL" id="SGXA01000002">
    <property type="protein sequence ID" value="RZS72453.1"/>
    <property type="molecule type" value="Genomic_DNA"/>
</dbReference>
<comment type="caution">
    <text evidence="3">The sequence shown here is derived from an EMBL/GenBank/DDBJ whole genome shotgun (WGS) entry which is preliminary data.</text>
</comment>
<evidence type="ECO:0000256" key="1">
    <source>
        <dbReference type="ARBA" id="ARBA00022729"/>
    </source>
</evidence>
<dbReference type="NCBIfam" id="NF033707">
    <property type="entry name" value="T9SS_sortase"/>
    <property type="match status" value="1"/>
</dbReference>
<dbReference type="InterPro" id="IPR026444">
    <property type="entry name" value="Secre_tail"/>
</dbReference>
<evidence type="ECO:0000313" key="4">
    <source>
        <dbReference type="Proteomes" id="UP000293874"/>
    </source>
</evidence>
<dbReference type="Proteomes" id="UP000293874">
    <property type="component" value="Unassembled WGS sequence"/>
</dbReference>
<name>A0A4Q7MZ02_9BACT</name>
<dbReference type="AlphaFoldDB" id="A0A4Q7MZ02"/>
<keyword evidence="1" id="KW-0732">Signal</keyword>